<dbReference type="AlphaFoldDB" id="A0A3A4R1G8"/>
<evidence type="ECO:0000259" key="1">
    <source>
        <dbReference type="Pfam" id="PF11924"/>
    </source>
</evidence>
<feature type="domain" description="Inverse autotransporter beta-domain" evidence="1">
    <location>
        <begin position="47"/>
        <end position="187"/>
    </location>
</feature>
<dbReference type="InterPro" id="IPR006626">
    <property type="entry name" value="PbH1"/>
</dbReference>
<dbReference type="InterPro" id="IPR012334">
    <property type="entry name" value="Pectin_lyas_fold"/>
</dbReference>
<accession>A0A3A4R1G8</accession>
<dbReference type="Gene3D" id="2.160.20.10">
    <property type="entry name" value="Single-stranded right-handed beta-helix, Pectin lyase-like"/>
    <property type="match status" value="1"/>
</dbReference>
<comment type="caution">
    <text evidence="3">The sequence shown here is derived from an EMBL/GenBank/DDBJ whole genome shotgun (WGS) entry which is preliminary data.</text>
</comment>
<evidence type="ECO:0000313" key="4">
    <source>
        <dbReference type="Proteomes" id="UP000266426"/>
    </source>
</evidence>
<dbReference type="InterPro" id="IPR039448">
    <property type="entry name" value="Beta_helix"/>
</dbReference>
<evidence type="ECO:0000259" key="2">
    <source>
        <dbReference type="Pfam" id="PF13229"/>
    </source>
</evidence>
<evidence type="ECO:0000313" key="3">
    <source>
        <dbReference type="EMBL" id="RJP56093.1"/>
    </source>
</evidence>
<dbReference type="Proteomes" id="UP000266426">
    <property type="component" value="Unassembled WGS sequence"/>
</dbReference>
<dbReference type="NCBIfam" id="TIGR03804">
    <property type="entry name" value="para_beta_helix"/>
    <property type="match status" value="1"/>
</dbReference>
<organism evidence="3 4">
    <name type="scientific">Candidatus Auribacter fodinae</name>
    <dbReference type="NCBI Taxonomy" id="2093366"/>
    <lineage>
        <taxon>Bacteria</taxon>
        <taxon>Pseudomonadati</taxon>
        <taxon>Candidatus Auribacterota</taxon>
        <taxon>Candidatus Auribacteria</taxon>
        <taxon>Candidatus Auribacterales</taxon>
        <taxon>Candidatus Auribacteraceae</taxon>
        <taxon>Candidatus Auribacter</taxon>
    </lineage>
</organism>
<dbReference type="InterPro" id="IPR024519">
    <property type="entry name" value="IAT_beta"/>
</dbReference>
<feature type="domain" description="Right handed beta helix" evidence="2">
    <location>
        <begin position="438"/>
        <end position="573"/>
    </location>
</feature>
<name>A0A3A4R1G8_9BACT</name>
<dbReference type="InterPro" id="IPR038177">
    <property type="entry name" value="IAT_beta_sf"/>
</dbReference>
<reference evidence="3 4" key="1">
    <citation type="journal article" date="2017" name="ISME J.">
        <title>Energy and carbon metabolisms in a deep terrestrial subsurface fluid microbial community.</title>
        <authorList>
            <person name="Momper L."/>
            <person name="Jungbluth S.P."/>
            <person name="Lee M.D."/>
            <person name="Amend J.P."/>
        </authorList>
    </citation>
    <scope>NUCLEOTIDE SEQUENCE [LARGE SCALE GENOMIC DNA]</scope>
    <source>
        <strain evidence="3">SURF_26</strain>
    </source>
</reference>
<dbReference type="EMBL" id="QZJZ01000102">
    <property type="protein sequence ID" value="RJP56093.1"/>
    <property type="molecule type" value="Genomic_DNA"/>
</dbReference>
<sequence length="753" mass="83724">MKTQRIWYRLITFLCVDLIYLQAITCFADTELPGTFNYSFEGSTQYDRFSSSTDTILPLWYNSPSDSYFFFAPKQTFHSKHGAQEYNFGLGLRQLFADAFILGFNVYYDKRKSPTHHYHYQRGYGIEFLSQYIDARFNYYDPVNKPRRLGSSSGYHLGSEGIVRWERSLFEEPLEGFDFEVGCPLPIRQFRTRIFAGASFYDAKLSRDKSFFNLRSETHLTNWLIVDCSMKVPDNHHTLNDDDNIYFAAGFRVEIPFELGDLLKGNNPFRRKDRGSLRNRMFERVVRDLDIQVNDKEEYAEQTAMPLVYVNNTNTSGTENGSLEHPFSTLTAALASTEFSRIKNVYIFRGDGSSYTGNYALPANTTLWGSGYSGQFRLPTAGYPVLEGSGTDHTITVADDSEIMGCSITGAGSNHGIYGSNVSNVSVHHNVISGNGTGIYFHRPQSRVTINNNSITGNTSDGIYLHSANNVTISNNNISGNDDGIEMYNPQSNVTISGNTIQGNTDDGIYGFMNENLDIRGNTITGNANGIRLYEYNNLSDITISGNTVSSNTDTDSLLADSPGFTLEESIFYEYYNNYELGADPNSVADWFVFGSEHLDRYIVGTADDKYLNIIFDSPAGGVPPAWVSFGVSQSNDWNPALDFSAADISFDIRTDLGSAVSGVIAVQITAICNETGTLKTFRTPDANLIDIPASASGWVPVSVSASSLTYNEAGWATPDLTRVEKVEILFMQTGTDFTAAGNVYIDNFKATE</sequence>
<dbReference type="Pfam" id="PF13229">
    <property type="entry name" value="Beta_helix"/>
    <property type="match status" value="1"/>
</dbReference>
<protein>
    <recommendedName>
        <fullName evidence="5">Right-handed parallel beta-helix repeat-containing protein</fullName>
    </recommendedName>
</protein>
<dbReference type="SMART" id="SM00710">
    <property type="entry name" value="PbH1"/>
    <property type="match status" value="6"/>
</dbReference>
<evidence type="ECO:0008006" key="5">
    <source>
        <dbReference type="Google" id="ProtNLM"/>
    </source>
</evidence>
<dbReference type="InterPro" id="IPR011050">
    <property type="entry name" value="Pectin_lyase_fold/virulence"/>
</dbReference>
<dbReference type="SUPFAM" id="SSF51126">
    <property type="entry name" value="Pectin lyase-like"/>
    <property type="match status" value="1"/>
</dbReference>
<gene>
    <name evidence="3" type="ORF">C4541_13010</name>
</gene>
<dbReference type="Pfam" id="PF11924">
    <property type="entry name" value="IAT_beta"/>
    <property type="match status" value="1"/>
</dbReference>
<proteinExistence type="predicted"/>
<dbReference type="InterPro" id="IPR022441">
    <property type="entry name" value="Para_beta_helix_rpt-2"/>
</dbReference>
<dbReference type="Gene3D" id="2.40.160.160">
    <property type="entry name" value="Inverse autotransporter, beta-domain"/>
    <property type="match status" value="1"/>
</dbReference>